<evidence type="ECO:0000313" key="2">
    <source>
        <dbReference type="EMBL" id="THU49713.1"/>
    </source>
</evidence>
<evidence type="ECO:0000256" key="1">
    <source>
        <dbReference type="SAM" id="MobiDB-lite"/>
    </source>
</evidence>
<dbReference type="EMBL" id="PYDT01000009">
    <property type="protein sequence ID" value="THU49713.1"/>
    <property type="molecule type" value="Genomic_DNA"/>
</dbReference>
<evidence type="ECO:0000313" key="3">
    <source>
        <dbReference type="Proteomes" id="UP000317650"/>
    </source>
</evidence>
<dbReference type="PANTHER" id="PTHR33132">
    <property type="entry name" value="OSJNBB0118P14.9 PROTEIN"/>
    <property type="match status" value="1"/>
</dbReference>
<accession>A0A4S8IMH3</accession>
<feature type="region of interest" description="Disordered" evidence="1">
    <location>
        <begin position="116"/>
        <end position="141"/>
    </location>
</feature>
<name>A0A4S8IMH3_MUSBA</name>
<protein>
    <submittedName>
        <fullName evidence="2">Uncharacterized protein</fullName>
    </submittedName>
</protein>
<organism evidence="2 3">
    <name type="scientific">Musa balbisiana</name>
    <name type="common">Banana</name>
    <dbReference type="NCBI Taxonomy" id="52838"/>
    <lineage>
        <taxon>Eukaryota</taxon>
        <taxon>Viridiplantae</taxon>
        <taxon>Streptophyta</taxon>
        <taxon>Embryophyta</taxon>
        <taxon>Tracheophyta</taxon>
        <taxon>Spermatophyta</taxon>
        <taxon>Magnoliopsida</taxon>
        <taxon>Liliopsida</taxon>
        <taxon>Zingiberales</taxon>
        <taxon>Musaceae</taxon>
        <taxon>Musa</taxon>
    </lineage>
</organism>
<feature type="region of interest" description="Disordered" evidence="1">
    <location>
        <begin position="57"/>
        <end position="79"/>
    </location>
</feature>
<feature type="region of interest" description="Disordered" evidence="1">
    <location>
        <begin position="171"/>
        <end position="201"/>
    </location>
</feature>
<sequence>MVEESRAAAGRTGRATCTGCPIYGPALYKFRCCVAERNLKEIKDRNMASNFVSKEDHHDYHQHYQAPSPPGVRRTWSSNSSACGQGAVPKCVCAPATHADLKEIKDRNMASNFVSKEDHHDYHQHYQAPSPPGVRRTWSSNSSACGQGAVPKCVCAPATHAGSFKCRLHRTSSHSHTPASPTSIPPPPRVNTSRAPTVEAQ</sequence>
<dbReference type="Proteomes" id="UP000317650">
    <property type="component" value="Chromosome 6"/>
</dbReference>
<reference evidence="2 3" key="1">
    <citation type="journal article" date="2019" name="Nat. Plants">
        <title>Genome sequencing of Musa balbisiana reveals subgenome evolution and function divergence in polyploid bananas.</title>
        <authorList>
            <person name="Yao X."/>
        </authorList>
    </citation>
    <scope>NUCLEOTIDE SEQUENCE [LARGE SCALE GENOMIC DNA]</scope>
    <source>
        <strain evidence="3">cv. DH-PKW</strain>
        <tissue evidence="2">Leaves</tissue>
    </source>
</reference>
<feature type="compositionally biased region" description="Polar residues" evidence="1">
    <location>
        <begin position="190"/>
        <end position="201"/>
    </location>
</feature>
<dbReference type="PANTHER" id="PTHR33132:SF145">
    <property type="entry name" value="OS04G0403900 PROTEIN"/>
    <property type="match status" value="1"/>
</dbReference>
<gene>
    <name evidence="2" type="ORF">C4D60_Mb06t12450</name>
</gene>
<keyword evidence="3" id="KW-1185">Reference proteome</keyword>
<proteinExistence type="predicted"/>
<comment type="caution">
    <text evidence="2">The sequence shown here is derived from an EMBL/GenBank/DDBJ whole genome shotgun (WGS) entry which is preliminary data.</text>
</comment>
<dbReference type="AlphaFoldDB" id="A0A4S8IMH3"/>